<comment type="caution">
    <text evidence="2">The sequence shown here is derived from an EMBL/GenBank/DDBJ whole genome shotgun (WGS) entry which is preliminary data.</text>
</comment>
<protein>
    <recommendedName>
        <fullName evidence="4">Tetratricopeptide repeat protein</fullName>
    </recommendedName>
</protein>
<dbReference type="OrthoDB" id="5165923at2"/>
<dbReference type="Proteomes" id="UP000317303">
    <property type="component" value="Unassembled WGS sequence"/>
</dbReference>
<organism evidence="2 3">
    <name type="scientific">Prauserella rugosa</name>
    <dbReference type="NCBI Taxonomy" id="43354"/>
    <lineage>
        <taxon>Bacteria</taxon>
        <taxon>Bacillati</taxon>
        <taxon>Actinomycetota</taxon>
        <taxon>Actinomycetes</taxon>
        <taxon>Pseudonocardiales</taxon>
        <taxon>Pseudonocardiaceae</taxon>
        <taxon>Prauserella</taxon>
    </lineage>
</organism>
<dbReference type="InterPro" id="IPR023203">
    <property type="entry name" value="TTHA0068_sf"/>
</dbReference>
<feature type="compositionally biased region" description="Basic and acidic residues" evidence="1">
    <location>
        <begin position="630"/>
        <end position="651"/>
    </location>
</feature>
<feature type="compositionally biased region" description="Pro residues" evidence="1">
    <location>
        <begin position="734"/>
        <end position="752"/>
    </location>
</feature>
<feature type="compositionally biased region" description="Low complexity" evidence="1">
    <location>
        <begin position="392"/>
        <end position="428"/>
    </location>
</feature>
<feature type="compositionally biased region" description="Polar residues" evidence="1">
    <location>
        <begin position="571"/>
        <end position="582"/>
    </location>
</feature>
<dbReference type="AlphaFoldDB" id="A0A660C7L5"/>
<feature type="compositionally biased region" description="Low complexity" evidence="1">
    <location>
        <begin position="971"/>
        <end position="981"/>
    </location>
</feature>
<sequence length="1033" mass="104686">MVATESASTNAVIGRDTAVPHGGFRGASSAGDLRAVERLLDRADAMELRAPELSVVLAERAASLAESAGANSLWVRAEATVVHARVRLGHRASTVGRAVTALRAAEDAGLPVVAARVRTDLAVCARSVGAPLTGLAILRPVLTVGGLSTAQRATALCHLVGCLGTLGRKAELDRVLLEGDRLVAADSSLDDDERLVTRALIRLAVSGHRRRHGDVMGAADAARTGIGLLDKMTDPATDGGLARIRLVLELVCSLLDRGDGELALEAAQPLLDQPERAASVAPAAWLRTALATRVLLRNGSAESAATMLRDALYSVGRHDLDALSARMWLELANVEEHIGNPSEAVTCLHNARAAEQRYARARSQARAVLHGEFGSGEQAPVDLAEIVTSARPASTSAARQDMPAQSTAASDAPSAQPAAEAPSTATAANGHAVSAGQPAAGGRSGDQPAVNGHGESSRGSAPPESAAEATAVMPAIPAFDSTASNAHADTERSADGVEHTNGFDVTKTAATSTPATKTPVNGHHAAPEPDSTPNTEVPEAAAAPEPTADPAAANTAASNTGASNTAVSNTGASNTVEASTAGPNTAPLTPAPQTPAPQVPGMETPAAESTQAAESTHEAPTSAAAANGTEPERDRQASSEPRRRRRHDSEHGSVTARSVLDRLGISPSGGGRRRATAETEGAHSTSDETHGSGRDADSNEPSFTDSTRAEVLDSGTAGASVEPILAAATASTPEPTPEPTPESTPEPTPEPTPESTAILPAITDDGPTAGRDDRGTSSIDSALDGGAPGHTDTDARTDTDASQETASGDASDGNQIGAQDGTQPDTEPDTQGGSQNDTWLPRLKLPPPLLPLAPFADDTAFTDDTAPSDGIGEGTHARTHDGTAAGSDTAAQPETSDAVTPGGTGGASPDAPGGTDTFGQPAPGTEPARYQPGSDEPVTVHGRDLPSRELPTYDFASEPAYELPAEEPPEDAGLAELLARALAEHHAASGASALAGTASGDERSPHSGVGGMNGSRRNGSANGRGFGGSHNDR</sequence>
<feature type="region of interest" description="Disordered" evidence="1">
    <location>
        <begin position="507"/>
        <end position="1033"/>
    </location>
</feature>
<dbReference type="InterPro" id="IPR011990">
    <property type="entry name" value="TPR-like_helical_dom_sf"/>
</dbReference>
<feature type="compositionally biased region" description="Gly residues" evidence="1">
    <location>
        <begin position="1022"/>
        <end position="1033"/>
    </location>
</feature>
<dbReference type="SUPFAM" id="SSF140663">
    <property type="entry name" value="TTHA0068-like"/>
    <property type="match status" value="1"/>
</dbReference>
<feature type="compositionally biased region" description="Pro residues" evidence="1">
    <location>
        <begin position="589"/>
        <end position="598"/>
    </location>
</feature>
<name>A0A660C7L5_9PSEU</name>
<feature type="compositionally biased region" description="Low complexity" evidence="1">
    <location>
        <begin position="532"/>
        <end position="570"/>
    </location>
</feature>
<feature type="compositionally biased region" description="Low complexity" evidence="1">
    <location>
        <begin position="852"/>
        <end position="867"/>
    </location>
</feature>
<feature type="compositionally biased region" description="Polar residues" evidence="1">
    <location>
        <begin position="802"/>
        <end position="838"/>
    </location>
</feature>
<proteinExistence type="predicted"/>
<feature type="compositionally biased region" description="Low complexity" evidence="1">
    <location>
        <begin position="988"/>
        <end position="999"/>
    </location>
</feature>
<feature type="compositionally biased region" description="Basic and acidic residues" evidence="1">
    <location>
        <begin position="675"/>
        <end position="697"/>
    </location>
</feature>
<reference evidence="2 3" key="1">
    <citation type="submission" date="2019-07" db="EMBL/GenBank/DDBJ databases">
        <title>R&amp;d 2014.</title>
        <authorList>
            <person name="Klenk H.-P."/>
        </authorList>
    </citation>
    <scope>NUCLEOTIDE SEQUENCE [LARGE SCALE GENOMIC DNA]</scope>
    <source>
        <strain evidence="2 3">DSM 43194</strain>
    </source>
</reference>
<evidence type="ECO:0000313" key="3">
    <source>
        <dbReference type="Proteomes" id="UP000317303"/>
    </source>
</evidence>
<evidence type="ECO:0008006" key="4">
    <source>
        <dbReference type="Google" id="ProtNLM"/>
    </source>
</evidence>
<feature type="region of interest" description="Disordered" evidence="1">
    <location>
        <begin position="392"/>
        <end position="469"/>
    </location>
</feature>
<feature type="compositionally biased region" description="Low complexity" evidence="1">
    <location>
        <begin position="507"/>
        <end position="519"/>
    </location>
</feature>
<dbReference type="RefSeq" id="WP_051757830.1">
    <property type="nucleotide sequence ID" value="NZ_JOIJ01000008.1"/>
</dbReference>
<feature type="compositionally biased region" description="Polar residues" evidence="1">
    <location>
        <begin position="889"/>
        <end position="898"/>
    </location>
</feature>
<gene>
    <name evidence="2" type="ORF">JD82_00201</name>
</gene>
<accession>A0A660C7L5</accession>
<evidence type="ECO:0000313" key="2">
    <source>
        <dbReference type="EMBL" id="TWH18384.1"/>
    </source>
</evidence>
<keyword evidence="3" id="KW-1185">Reference proteome</keyword>
<feature type="compositionally biased region" description="Low complexity" evidence="1">
    <location>
        <begin position="457"/>
        <end position="469"/>
    </location>
</feature>
<dbReference type="Gene3D" id="1.25.40.10">
    <property type="entry name" value="Tetratricopeptide repeat domain"/>
    <property type="match status" value="1"/>
</dbReference>
<dbReference type="EMBL" id="VLJV01000001">
    <property type="protein sequence ID" value="TWH18384.1"/>
    <property type="molecule type" value="Genomic_DNA"/>
</dbReference>
<evidence type="ECO:0000256" key="1">
    <source>
        <dbReference type="SAM" id="MobiDB-lite"/>
    </source>
</evidence>